<protein>
    <submittedName>
        <fullName evidence="1">Uncharacterized protein</fullName>
    </submittedName>
</protein>
<evidence type="ECO:0000313" key="2">
    <source>
        <dbReference type="Proteomes" id="UP000233469"/>
    </source>
</evidence>
<accession>A0A2N1M7M5</accession>
<gene>
    <name evidence="1" type="ORF">RhiirC2_797683</name>
</gene>
<organism evidence="1 2">
    <name type="scientific">Rhizophagus irregularis</name>
    <dbReference type="NCBI Taxonomy" id="588596"/>
    <lineage>
        <taxon>Eukaryota</taxon>
        <taxon>Fungi</taxon>
        <taxon>Fungi incertae sedis</taxon>
        <taxon>Mucoromycota</taxon>
        <taxon>Glomeromycotina</taxon>
        <taxon>Glomeromycetes</taxon>
        <taxon>Glomerales</taxon>
        <taxon>Glomeraceae</taxon>
        <taxon>Rhizophagus</taxon>
    </lineage>
</organism>
<dbReference type="EMBL" id="LLXL01004220">
    <property type="protein sequence ID" value="PKK57640.1"/>
    <property type="molecule type" value="Genomic_DNA"/>
</dbReference>
<dbReference type="Proteomes" id="UP000233469">
    <property type="component" value="Unassembled WGS sequence"/>
</dbReference>
<reference evidence="1 2" key="1">
    <citation type="submission" date="2016-04" db="EMBL/GenBank/DDBJ databases">
        <title>Genome analyses suggest a sexual origin of heterokaryosis in a supposedly ancient asexual fungus.</title>
        <authorList>
            <person name="Ropars J."/>
            <person name="Sedzielewska K."/>
            <person name="Noel J."/>
            <person name="Charron P."/>
            <person name="Farinelli L."/>
            <person name="Marton T."/>
            <person name="Kruger M."/>
            <person name="Pelin A."/>
            <person name="Brachmann A."/>
            <person name="Corradi N."/>
        </authorList>
    </citation>
    <scope>NUCLEOTIDE SEQUENCE [LARGE SCALE GENOMIC DNA]</scope>
    <source>
        <strain evidence="1 2">C2</strain>
    </source>
</reference>
<dbReference type="AlphaFoldDB" id="A0A2N1M7M5"/>
<reference evidence="1 2" key="2">
    <citation type="submission" date="2017-10" db="EMBL/GenBank/DDBJ databases">
        <title>Extensive intraspecific genome diversity in a model arbuscular mycorrhizal fungus.</title>
        <authorList>
            <person name="Chen E.C.H."/>
            <person name="Morin E."/>
            <person name="Baudet D."/>
            <person name="Noel J."/>
            <person name="Ndikumana S."/>
            <person name="Charron P."/>
            <person name="St-Onge C."/>
            <person name="Giorgi J."/>
            <person name="Grigoriev I.V."/>
            <person name="Roux C."/>
            <person name="Martin F.M."/>
            <person name="Corradi N."/>
        </authorList>
    </citation>
    <scope>NUCLEOTIDE SEQUENCE [LARGE SCALE GENOMIC DNA]</scope>
    <source>
        <strain evidence="1 2">C2</strain>
    </source>
</reference>
<name>A0A2N1M7M5_9GLOM</name>
<sequence>MSSICRNSVANQFLHQKVIVLKDAASVVRNMRDMETVVVMGNDTGTRGMETVAMKNVRKAKVEMIEVNIVVTIEVEIAIAKAYYDLEKTFFDNGFCELKNVG</sequence>
<evidence type="ECO:0000313" key="1">
    <source>
        <dbReference type="EMBL" id="PKK57640.1"/>
    </source>
</evidence>
<dbReference type="VEuPathDB" id="FungiDB:FUN_005230"/>
<proteinExistence type="predicted"/>
<comment type="caution">
    <text evidence="1">The sequence shown here is derived from an EMBL/GenBank/DDBJ whole genome shotgun (WGS) entry which is preliminary data.</text>
</comment>